<keyword evidence="3" id="KW-1185">Reference proteome</keyword>
<sequence length="112" mass="12861">MGRGELARREDKQMRGMNRRKEGLCLWKRIKETKPRSEGRMEKGERETRREMGPRAFHPNQGSLQVTSPVQEGLRCQLFYTVRFGSCSTLFVVPAALFLHATTSKMSFPSAL</sequence>
<accession>A0A017S2I5</accession>
<evidence type="ECO:0000313" key="3">
    <source>
        <dbReference type="Proteomes" id="UP000019804"/>
    </source>
</evidence>
<feature type="region of interest" description="Disordered" evidence="1">
    <location>
        <begin position="34"/>
        <end position="66"/>
    </location>
</feature>
<gene>
    <name evidence="2" type="ORF">EURHEDRAFT_308049</name>
</gene>
<dbReference type="EMBL" id="KK088460">
    <property type="protein sequence ID" value="EYE90385.1"/>
    <property type="molecule type" value="Genomic_DNA"/>
</dbReference>
<reference evidence="3" key="1">
    <citation type="journal article" date="2014" name="Nat. Commun.">
        <title>Genomic adaptations of the halophilic Dead Sea filamentous fungus Eurotium rubrum.</title>
        <authorList>
            <person name="Kis-Papo T."/>
            <person name="Weig A.R."/>
            <person name="Riley R."/>
            <person name="Persoh D."/>
            <person name="Salamov A."/>
            <person name="Sun H."/>
            <person name="Lipzen A."/>
            <person name="Wasser S.P."/>
            <person name="Rambold G."/>
            <person name="Grigoriev I.V."/>
            <person name="Nevo E."/>
        </authorList>
    </citation>
    <scope>NUCLEOTIDE SEQUENCE [LARGE SCALE GENOMIC DNA]</scope>
    <source>
        <strain evidence="3">CBS 135680</strain>
    </source>
</reference>
<organism evidence="2 3">
    <name type="scientific">Aspergillus ruber (strain CBS 135680)</name>
    <dbReference type="NCBI Taxonomy" id="1388766"/>
    <lineage>
        <taxon>Eukaryota</taxon>
        <taxon>Fungi</taxon>
        <taxon>Dikarya</taxon>
        <taxon>Ascomycota</taxon>
        <taxon>Pezizomycotina</taxon>
        <taxon>Eurotiomycetes</taxon>
        <taxon>Eurotiomycetidae</taxon>
        <taxon>Eurotiales</taxon>
        <taxon>Aspergillaceae</taxon>
        <taxon>Aspergillus</taxon>
        <taxon>Aspergillus subgen. Aspergillus</taxon>
    </lineage>
</organism>
<evidence type="ECO:0000256" key="1">
    <source>
        <dbReference type="SAM" id="MobiDB-lite"/>
    </source>
</evidence>
<feature type="compositionally biased region" description="Basic and acidic residues" evidence="1">
    <location>
        <begin position="34"/>
        <end position="53"/>
    </location>
</feature>
<dbReference type="GeneID" id="63693420"/>
<dbReference type="AlphaFoldDB" id="A0A017S2I5"/>
<evidence type="ECO:0000313" key="2">
    <source>
        <dbReference type="EMBL" id="EYE90385.1"/>
    </source>
</evidence>
<protein>
    <submittedName>
        <fullName evidence="2">Uncharacterized protein</fullName>
    </submittedName>
</protein>
<dbReference type="Proteomes" id="UP000019804">
    <property type="component" value="Unassembled WGS sequence"/>
</dbReference>
<name>A0A017S2I5_ASPRC</name>
<dbReference type="RefSeq" id="XP_040634075.1">
    <property type="nucleotide sequence ID" value="XM_040778296.1"/>
</dbReference>
<proteinExistence type="predicted"/>
<dbReference type="HOGENOM" id="CLU_2145353_0_0_1"/>